<dbReference type="GO" id="GO:0006935">
    <property type="term" value="P:chemotaxis"/>
    <property type="evidence" value="ECO:0007669"/>
    <property type="project" value="InterPro"/>
</dbReference>
<dbReference type="GO" id="GO:0007165">
    <property type="term" value="P:signal transduction"/>
    <property type="evidence" value="ECO:0007669"/>
    <property type="project" value="InterPro"/>
</dbReference>
<organism evidence="2 3">
    <name type="scientific">Candidatus Muproteobacteria bacterium RBG_16_65_31</name>
    <dbReference type="NCBI Taxonomy" id="1817759"/>
    <lineage>
        <taxon>Bacteria</taxon>
        <taxon>Pseudomonadati</taxon>
        <taxon>Pseudomonadota</taxon>
        <taxon>Candidatus Muproteobacteria</taxon>
    </lineage>
</organism>
<dbReference type="EMBL" id="MFST01000047">
    <property type="protein sequence ID" value="OGI44458.1"/>
    <property type="molecule type" value="Genomic_DNA"/>
</dbReference>
<evidence type="ECO:0000259" key="1">
    <source>
        <dbReference type="PROSITE" id="PS50851"/>
    </source>
</evidence>
<evidence type="ECO:0000313" key="3">
    <source>
        <dbReference type="Proteomes" id="UP000179344"/>
    </source>
</evidence>
<dbReference type="Gene3D" id="2.40.50.180">
    <property type="entry name" value="CheA-289, Domain 4"/>
    <property type="match status" value="1"/>
</dbReference>
<dbReference type="PROSITE" id="PS50851">
    <property type="entry name" value="CHEW"/>
    <property type="match status" value="1"/>
</dbReference>
<dbReference type="SUPFAM" id="SSF50341">
    <property type="entry name" value="CheW-like"/>
    <property type="match status" value="1"/>
</dbReference>
<reference evidence="2 3" key="1">
    <citation type="journal article" date="2016" name="Nat. Commun.">
        <title>Thousands of microbial genomes shed light on interconnected biogeochemical processes in an aquifer system.</title>
        <authorList>
            <person name="Anantharaman K."/>
            <person name="Brown C.T."/>
            <person name="Hug L.A."/>
            <person name="Sharon I."/>
            <person name="Castelle C.J."/>
            <person name="Probst A.J."/>
            <person name="Thomas B.C."/>
            <person name="Singh A."/>
            <person name="Wilkins M.J."/>
            <person name="Karaoz U."/>
            <person name="Brodie E.L."/>
            <person name="Williams K.H."/>
            <person name="Hubbard S.S."/>
            <person name="Banfield J.F."/>
        </authorList>
    </citation>
    <scope>NUCLEOTIDE SEQUENCE [LARGE SCALE GENOMIC DNA]</scope>
</reference>
<comment type="caution">
    <text evidence="2">The sequence shown here is derived from an EMBL/GenBank/DDBJ whole genome shotgun (WGS) entry which is preliminary data.</text>
</comment>
<feature type="domain" description="CheW-like" evidence="1">
    <location>
        <begin position="8"/>
        <end position="153"/>
    </location>
</feature>
<evidence type="ECO:0000313" key="2">
    <source>
        <dbReference type="EMBL" id="OGI44458.1"/>
    </source>
</evidence>
<protein>
    <recommendedName>
        <fullName evidence="1">CheW-like domain-containing protein</fullName>
    </recommendedName>
</protein>
<dbReference type="Proteomes" id="UP000179344">
    <property type="component" value="Unassembled WGS sequence"/>
</dbReference>
<gene>
    <name evidence="2" type="ORF">A2V92_00515</name>
</gene>
<dbReference type="AlphaFoldDB" id="A0A1F6TH95"/>
<dbReference type="InterPro" id="IPR036061">
    <property type="entry name" value="CheW-like_dom_sf"/>
</dbReference>
<dbReference type="InterPro" id="IPR002545">
    <property type="entry name" value="CheW-lke_dom"/>
</dbReference>
<sequence length="153" mass="16281">MPQPAPDRIHALELPLTSFSLLIPSASTAEVVNLPHLTAVPLGAPWLLGVMGWRTLAVPVISYELLMGARTHPAPSAASKAVIFFPLPGRKEWEFFGILAAAEPRPQTVVASLAIPVDAGELPDSPYVASGLRIEGKVLAIPDMAALRKAFYP</sequence>
<name>A0A1F6TH95_9PROT</name>
<accession>A0A1F6TH95</accession>
<dbReference type="Pfam" id="PF01584">
    <property type="entry name" value="CheW"/>
    <property type="match status" value="1"/>
</dbReference>
<proteinExistence type="predicted"/>